<dbReference type="EMBL" id="NOWC01000021">
    <property type="protein sequence ID" value="OZS73456.1"/>
    <property type="molecule type" value="Genomic_DNA"/>
</dbReference>
<dbReference type="AlphaFoldDB" id="A0A264VQ14"/>
<protein>
    <recommendedName>
        <fullName evidence="4">Single-stranded DNA-binding protein</fullName>
    </recommendedName>
</protein>
<dbReference type="EMBL" id="SHDO01000004">
    <property type="protein sequence ID" value="MBX6979405.1"/>
    <property type="molecule type" value="Genomic_DNA"/>
</dbReference>
<dbReference type="Proteomes" id="UP000824410">
    <property type="component" value="Unassembled WGS sequence"/>
</dbReference>
<proteinExistence type="predicted"/>
<reference evidence="2 3" key="1">
    <citation type="submission" date="2017-07" db="EMBL/GenBank/DDBJ databases">
        <title>blaIMP-27 on transferable plasmids in Proteus mirabilis and Providencia rettgeri.</title>
        <authorList>
            <person name="Potter R."/>
        </authorList>
    </citation>
    <scope>NUCLEOTIDE SEQUENCE [LARGE SCALE GENOMIC DNA]</scope>
    <source>
        <strain evidence="2 3">PR1</strain>
    </source>
</reference>
<evidence type="ECO:0000313" key="1">
    <source>
        <dbReference type="EMBL" id="MBX6979405.1"/>
    </source>
</evidence>
<reference evidence="1" key="2">
    <citation type="submission" date="2019-02" db="EMBL/GenBank/DDBJ databases">
        <title>Genomic characterization of isolates from hospital effluents in KZN, South Africa.</title>
        <authorList>
            <person name="Ntshobeni N."/>
            <person name="Allam M."/>
            <person name="Ismail A."/>
            <person name="Amoako D."/>
            <person name="Essack S."/>
            <person name="Chenia H."/>
        </authorList>
    </citation>
    <scope>NUCLEOTIDE SEQUENCE</scope>
    <source>
        <strain evidence="1">AFE97_S1</strain>
    </source>
</reference>
<evidence type="ECO:0008006" key="4">
    <source>
        <dbReference type="Google" id="ProtNLM"/>
    </source>
</evidence>
<comment type="caution">
    <text evidence="2">The sequence shown here is derived from an EMBL/GenBank/DDBJ whole genome shotgun (WGS) entry which is preliminary data.</text>
</comment>
<dbReference type="InterPro" id="IPR012340">
    <property type="entry name" value="NA-bd_OB-fold"/>
</dbReference>
<name>A0A264VQ14_PRORE</name>
<sequence>MFSKAKGTVAIDPRYTPARNGKDSVIFFRLGCEMTINKQKVTEFYSMKAFGNVADFLNNTIKKDSEISIEAIARSVRFVKDGVDTHRTEFHVFYVHDIATNLVVDTRVNEAKPQSYIEPVTPATQPQQPTRSPEMKKREEAELIWQKMTDEEVKSVGNKFREVYQAAIASANAKRAVNSRPVDVAATVSKETTTAPKPRSFVSPASPTHHILAARAAVVNGSYTDMRG</sequence>
<accession>A0A264VQ14</accession>
<evidence type="ECO:0000313" key="2">
    <source>
        <dbReference type="EMBL" id="OZS73456.1"/>
    </source>
</evidence>
<organism evidence="2 3">
    <name type="scientific">Providencia rettgeri</name>
    <dbReference type="NCBI Taxonomy" id="587"/>
    <lineage>
        <taxon>Bacteria</taxon>
        <taxon>Pseudomonadati</taxon>
        <taxon>Pseudomonadota</taxon>
        <taxon>Gammaproteobacteria</taxon>
        <taxon>Enterobacterales</taxon>
        <taxon>Morganellaceae</taxon>
        <taxon>Providencia</taxon>
    </lineage>
</organism>
<gene>
    <name evidence="2" type="ORF">CHI95_16210</name>
    <name evidence="1" type="ORF">EX242_03870</name>
</gene>
<dbReference type="Gene3D" id="2.40.50.140">
    <property type="entry name" value="Nucleic acid-binding proteins"/>
    <property type="match status" value="1"/>
</dbReference>
<evidence type="ECO:0000313" key="3">
    <source>
        <dbReference type="Proteomes" id="UP000216001"/>
    </source>
</evidence>
<dbReference type="RefSeq" id="WP_094962198.1">
    <property type="nucleotide sequence ID" value="NZ_NOWC01000021.1"/>
</dbReference>
<dbReference type="Proteomes" id="UP000216001">
    <property type="component" value="Unassembled WGS sequence"/>
</dbReference>